<name>A0A1E7F696_9STRA</name>
<dbReference type="Proteomes" id="UP000095751">
    <property type="component" value="Unassembled WGS sequence"/>
</dbReference>
<reference evidence="2 3" key="1">
    <citation type="submission" date="2016-09" db="EMBL/GenBank/DDBJ databases">
        <title>Extensive genetic diversity and differential bi-allelic expression allows diatom success in the polar Southern Ocean.</title>
        <authorList>
            <consortium name="DOE Joint Genome Institute"/>
            <person name="Mock T."/>
            <person name="Otillar R.P."/>
            <person name="Strauss J."/>
            <person name="Dupont C."/>
            <person name="Frickenhaus S."/>
            <person name="Maumus F."/>
            <person name="Mcmullan M."/>
            <person name="Sanges R."/>
            <person name="Schmutz J."/>
            <person name="Toseland A."/>
            <person name="Valas R."/>
            <person name="Veluchamy A."/>
            <person name="Ward B.J."/>
            <person name="Allen A."/>
            <person name="Barry K."/>
            <person name="Falciatore A."/>
            <person name="Ferrante M."/>
            <person name="Fortunato A.E."/>
            <person name="Gloeckner G."/>
            <person name="Gruber A."/>
            <person name="Hipkin R."/>
            <person name="Janech M."/>
            <person name="Kroth P."/>
            <person name="Leese F."/>
            <person name="Lindquist E."/>
            <person name="Lyon B.R."/>
            <person name="Martin J."/>
            <person name="Mayer C."/>
            <person name="Parker M."/>
            <person name="Quesneville H."/>
            <person name="Raymond J."/>
            <person name="Uhlig C."/>
            <person name="Valentin K.U."/>
            <person name="Worden A.Z."/>
            <person name="Armbrust E.V."/>
            <person name="Bowler C."/>
            <person name="Green B."/>
            <person name="Moulton V."/>
            <person name="Van Oosterhout C."/>
            <person name="Grigoriev I."/>
        </authorList>
    </citation>
    <scope>NUCLEOTIDE SEQUENCE [LARGE SCALE GENOMIC DNA]</scope>
    <source>
        <strain evidence="2 3">CCMP1102</strain>
    </source>
</reference>
<proteinExistence type="predicted"/>
<gene>
    <name evidence="2" type="ORF">FRACYDRAFT_242063</name>
</gene>
<organism evidence="2 3">
    <name type="scientific">Fragilariopsis cylindrus CCMP1102</name>
    <dbReference type="NCBI Taxonomy" id="635003"/>
    <lineage>
        <taxon>Eukaryota</taxon>
        <taxon>Sar</taxon>
        <taxon>Stramenopiles</taxon>
        <taxon>Ochrophyta</taxon>
        <taxon>Bacillariophyta</taxon>
        <taxon>Bacillariophyceae</taxon>
        <taxon>Bacillariophycidae</taxon>
        <taxon>Bacillariales</taxon>
        <taxon>Bacillariaceae</taxon>
        <taxon>Fragilariopsis</taxon>
    </lineage>
</organism>
<evidence type="ECO:0000313" key="2">
    <source>
        <dbReference type="EMBL" id="OEU13718.1"/>
    </source>
</evidence>
<feature type="compositionally biased region" description="Basic and acidic residues" evidence="1">
    <location>
        <begin position="10"/>
        <end position="20"/>
    </location>
</feature>
<dbReference type="Gene3D" id="3.30.70.100">
    <property type="match status" value="1"/>
</dbReference>
<keyword evidence="3" id="KW-1185">Reference proteome</keyword>
<dbReference type="InParanoid" id="A0A1E7F696"/>
<sequence length="145" mass="16363">MTKEASPFSENEKLVAESKRKSAPGNARKVFHTTCREGMIEKYINRHNNIPPEVCAGLRIAGITYLSIQRLPNTDILVLSMELVGCGQLDLEKATGPGSTYRKNNICCQWEIDMETQYHNGWTELEEIHSSDVEWNQSLGLPLLL</sequence>
<dbReference type="GO" id="GO:0016857">
    <property type="term" value="F:racemase and epimerase activity, acting on carbohydrates and derivatives"/>
    <property type="evidence" value="ECO:0007669"/>
    <property type="project" value="InterPro"/>
</dbReference>
<dbReference type="OrthoDB" id="200290at2759"/>
<dbReference type="EMBL" id="KV784361">
    <property type="protein sequence ID" value="OEU13718.1"/>
    <property type="molecule type" value="Genomic_DNA"/>
</dbReference>
<evidence type="ECO:0000313" key="3">
    <source>
        <dbReference type="Proteomes" id="UP000095751"/>
    </source>
</evidence>
<protein>
    <submittedName>
        <fullName evidence="2">Uncharacterized protein</fullName>
    </submittedName>
</protein>
<dbReference type="Pfam" id="PF05336">
    <property type="entry name" value="rhaM"/>
    <property type="match status" value="1"/>
</dbReference>
<dbReference type="AlphaFoldDB" id="A0A1E7F696"/>
<accession>A0A1E7F696</accession>
<dbReference type="InterPro" id="IPR011008">
    <property type="entry name" value="Dimeric_a/b-barrel"/>
</dbReference>
<feature type="region of interest" description="Disordered" evidence="1">
    <location>
        <begin position="1"/>
        <end position="27"/>
    </location>
</feature>
<dbReference type="KEGG" id="fcy:FRACYDRAFT_242063"/>
<dbReference type="InterPro" id="IPR008000">
    <property type="entry name" value="Rham/fucose_mutarotase"/>
</dbReference>
<evidence type="ECO:0000256" key="1">
    <source>
        <dbReference type="SAM" id="MobiDB-lite"/>
    </source>
</evidence>
<dbReference type="SUPFAM" id="SSF54909">
    <property type="entry name" value="Dimeric alpha+beta barrel"/>
    <property type="match status" value="1"/>
</dbReference>